<feature type="transmembrane region" description="Helical" evidence="17">
    <location>
        <begin position="144"/>
        <end position="162"/>
    </location>
</feature>
<feature type="transmembrane region" description="Helical" evidence="17">
    <location>
        <begin position="59"/>
        <end position="80"/>
    </location>
</feature>
<evidence type="ECO:0000256" key="2">
    <source>
        <dbReference type="ARBA" id="ARBA00004127"/>
    </source>
</evidence>
<evidence type="ECO:0000256" key="13">
    <source>
        <dbReference type="ARBA" id="ARBA00049221"/>
    </source>
</evidence>
<evidence type="ECO:0000313" key="19">
    <source>
        <dbReference type="Proteomes" id="UP001461498"/>
    </source>
</evidence>
<keyword evidence="19" id="KW-1185">Reference proteome</keyword>
<comment type="catalytic activity">
    <reaction evidence="8">
        <text>13-octadecanoyloxy-octadecanoate + H2O = 13-hydroxy-octadecanoate + octadecanoate + H(+)</text>
        <dbReference type="Rhea" id="RHEA:52084"/>
        <dbReference type="ChEBI" id="CHEBI:15377"/>
        <dbReference type="ChEBI" id="CHEBI:15378"/>
        <dbReference type="ChEBI" id="CHEBI:25629"/>
        <dbReference type="ChEBI" id="CHEBI:136304"/>
        <dbReference type="ChEBI" id="CHEBI:136335"/>
    </reaction>
    <physiologicalReaction direction="left-to-right" evidence="8">
        <dbReference type="Rhea" id="RHEA:52085"/>
    </physiologicalReaction>
</comment>
<accession>A0AAW1DJY7</accession>
<protein>
    <recommendedName>
        <fullName evidence="20">Androgen-dependent TFPI-regulating protein</fullName>
    </recommendedName>
</protein>
<dbReference type="Proteomes" id="UP001461498">
    <property type="component" value="Unassembled WGS sequence"/>
</dbReference>
<keyword evidence="5 17" id="KW-1133">Transmembrane helix</keyword>
<evidence type="ECO:0000256" key="5">
    <source>
        <dbReference type="ARBA" id="ARBA00022989"/>
    </source>
</evidence>
<dbReference type="PANTHER" id="PTHR10989">
    <property type="entry name" value="ANDROGEN-INDUCED PROTEIN 1-RELATED"/>
    <property type="match status" value="1"/>
</dbReference>
<comment type="catalytic activity">
    <reaction evidence="11">
        <text>12-(9Z-octadecenoyloxy)-octadecanoate + H2O = 12-hydroxyoctadecanoate + (9Z)-octadecenoate + H(+)</text>
        <dbReference type="Rhea" id="RHEA:52060"/>
        <dbReference type="ChEBI" id="CHEBI:15377"/>
        <dbReference type="ChEBI" id="CHEBI:15378"/>
        <dbReference type="ChEBI" id="CHEBI:30823"/>
        <dbReference type="ChEBI" id="CHEBI:84201"/>
        <dbReference type="ChEBI" id="CHEBI:136302"/>
    </reaction>
    <physiologicalReaction direction="left-to-right" evidence="11">
        <dbReference type="Rhea" id="RHEA:52061"/>
    </physiologicalReaction>
</comment>
<evidence type="ECO:0000256" key="12">
    <source>
        <dbReference type="ARBA" id="ARBA00048800"/>
    </source>
</evidence>
<dbReference type="Pfam" id="PF04750">
    <property type="entry name" value="Far-17a_AIG1"/>
    <property type="match status" value="1"/>
</dbReference>
<evidence type="ECO:0000256" key="16">
    <source>
        <dbReference type="ARBA" id="ARBA00049428"/>
    </source>
</evidence>
<evidence type="ECO:0000313" key="18">
    <source>
        <dbReference type="EMBL" id="KAK9509262.1"/>
    </source>
</evidence>
<evidence type="ECO:0000256" key="11">
    <source>
        <dbReference type="ARBA" id="ARBA00048701"/>
    </source>
</evidence>
<comment type="catalytic activity">
    <reaction evidence="9">
        <text>9-hexadecanoyloxy-octadecanoate + H2O = 9-hydroxy-octadecanoate + hexadecanoate + H(+)</text>
        <dbReference type="Rhea" id="RHEA:52052"/>
        <dbReference type="ChEBI" id="CHEBI:7896"/>
        <dbReference type="ChEBI" id="CHEBI:15377"/>
        <dbReference type="ChEBI" id="CHEBI:15378"/>
        <dbReference type="ChEBI" id="CHEBI:83670"/>
        <dbReference type="ChEBI" id="CHEBI:136286"/>
    </reaction>
    <physiologicalReaction direction="left-to-right" evidence="9">
        <dbReference type="Rhea" id="RHEA:52053"/>
    </physiologicalReaction>
</comment>
<comment type="subcellular location">
    <subcellularLocation>
        <location evidence="2">Endomembrane system</location>
        <topology evidence="2">Multi-pass membrane protein</topology>
    </subcellularLocation>
</comment>
<dbReference type="GO" id="GO:0016020">
    <property type="term" value="C:membrane"/>
    <property type="evidence" value="ECO:0007669"/>
    <property type="project" value="InterPro"/>
</dbReference>
<comment type="catalytic activity">
    <reaction evidence="14">
        <text>13-(9Z-octadecenoyloxy)-octadecanoate + H2O = 13-hydroxy-octadecanoate + (9Z)-octadecenoate + H(+)</text>
        <dbReference type="Rhea" id="RHEA:52064"/>
        <dbReference type="ChEBI" id="CHEBI:15377"/>
        <dbReference type="ChEBI" id="CHEBI:15378"/>
        <dbReference type="ChEBI" id="CHEBI:30823"/>
        <dbReference type="ChEBI" id="CHEBI:136303"/>
        <dbReference type="ChEBI" id="CHEBI:136304"/>
    </reaction>
    <physiologicalReaction direction="left-to-right" evidence="14">
        <dbReference type="Rhea" id="RHEA:52065"/>
    </physiologicalReaction>
</comment>
<evidence type="ECO:0000256" key="8">
    <source>
        <dbReference type="ARBA" id="ARBA00047427"/>
    </source>
</evidence>
<comment type="catalytic activity">
    <reaction evidence="7">
        <text>12-hexadecanoyloxy-octadecanoate + H2O = 12-hydroxyoctadecanoate + hexadecanoate + H(+)</text>
        <dbReference type="Rhea" id="RHEA:52056"/>
        <dbReference type="ChEBI" id="CHEBI:7896"/>
        <dbReference type="ChEBI" id="CHEBI:15377"/>
        <dbReference type="ChEBI" id="CHEBI:15378"/>
        <dbReference type="ChEBI" id="CHEBI:83677"/>
        <dbReference type="ChEBI" id="CHEBI:84201"/>
    </reaction>
    <physiologicalReaction direction="left-to-right" evidence="7">
        <dbReference type="Rhea" id="RHEA:52057"/>
    </physiologicalReaction>
</comment>
<feature type="transmembrane region" description="Helical" evidence="17">
    <location>
        <begin position="212"/>
        <end position="230"/>
    </location>
</feature>
<evidence type="ECO:0000256" key="7">
    <source>
        <dbReference type="ARBA" id="ARBA00047368"/>
    </source>
</evidence>
<dbReference type="GO" id="GO:0012505">
    <property type="term" value="C:endomembrane system"/>
    <property type="evidence" value="ECO:0007669"/>
    <property type="project" value="UniProtKB-SubCell"/>
</dbReference>
<sequence>MIQFGSTKLHYGIYLKRLFHLTVVLLYAVLILSMMIIPYKYPNIFEAHRIIKHGYKYRNFLFSIWATGLQFTYFCLAFSIDCLEIHGGQKAMKICDKLHSFASYLLFAFVFPVSAHVFIVFWSIYAWDREYIYPLKLDTVAPFFLNHIFHTFPPILSVMYMLTCNKKVPSLKSTLTGLISLLTLYGFIFMYVKLVHNEWVYLLFEVFSDTGVKILLAYCALGSLPFLFLGHKINEVLTDLKQNGFFDYVFNISVNTSELHEKMS</sequence>
<evidence type="ECO:0000256" key="3">
    <source>
        <dbReference type="ARBA" id="ARBA00009300"/>
    </source>
</evidence>
<evidence type="ECO:0000256" key="15">
    <source>
        <dbReference type="ARBA" id="ARBA00049322"/>
    </source>
</evidence>
<dbReference type="PANTHER" id="PTHR10989:SF16">
    <property type="entry name" value="AT02829P-RELATED"/>
    <property type="match status" value="1"/>
</dbReference>
<comment type="catalytic activity">
    <reaction evidence="16">
        <text>12-(9Z-hexadecenoyloxy)-octadecanoate + H2O = 12-hydroxyoctadecanoate + (9Z)-hexadecenoate + H(+)</text>
        <dbReference type="Rhea" id="RHEA:52072"/>
        <dbReference type="ChEBI" id="CHEBI:15377"/>
        <dbReference type="ChEBI" id="CHEBI:15378"/>
        <dbReference type="ChEBI" id="CHEBI:32372"/>
        <dbReference type="ChEBI" id="CHEBI:84201"/>
        <dbReference type="ChEBI" id="CHEBI:136312"/>
    </reaction>
    <physiologicalReaction direction="left-to-right" evidence="16">
        <dbReference type="Rhea" id="RHEA:52073"/>
    </physiologicalReaction>
</comment>
<evidence type="ECO:0000256" key="6">
    <source>
        <dbReference type="ARBA" id="ARBA00023136"/>
    </source>
</evidence>
<comment type="catalytic activity">
    <reaction evidence="1">
        <text>9-(9Z-hexadecenoyloxy)-octadecanoate + H2O = (9Z)-hexadecenoate + 9-hydroxy-octadecanoate + H(+)</text>
        <dbReference type="Rhea" id="RHEA:52068"/>
        <dbReference type="ChEBI" id="CHEBI:15377"/>
        <dbReference type="ChEBI" id="CHEBI:15378"/>
        <dbReference type="ChEBI" id="CHEBI:32372"/>
        <dbReference type="ChEBI" id="CHEBI:136286"/>
        <dbReference type="ChEBI" id="CHEBI:136309"/>
    </reaction>
    <physiologicalReaction direction="left-to-right" evidence="1">
        <dbReference type="Rhea" id="RHEA:52069"/>
    </physiologicalReaction>
</comment>
<evidence type="ECO:0000256" key="17">
    <source>
        <dbReference type="SAM" id="Phobius"/>
    </source>
</evidence>
<comment type="catalytic activity">
    <reaction evidence="12">
        <text>9-(9Z-octadecenoyloxy)-octadecanoate + H2O = 9-hydroxy-octadecanoate + (9Z)-octadecenoate + H(+)</text>
        <dbReference type="Rhea" id="RHEA:52048"/>
        <dbReference type="ChEBI" id="CHEBI:15377"/>
        <dbReference type="ChEBI" id="CHEBI:15378"/>
        <dbReference type="ChEBI" id="CHEBI:30823"/>
        <dbReference type="ChEBI" id="CHEBI:136282"/>
        <dbReference type="ChEBI" id="CHEBI:136286"/>
    </reaction>
    <physiologicalReaction direction="left-to-right" evidence="12">
        <dbReference type="Rhea" id="RHEA:52049"/>
    </physiologicalReaction>
</comment>
<dbReference type="AlphaFoldDB" id="A0AAW1DJY7"/>
<dbReference type="EMBL" id="JAPXFL010000003">
    <property type="protein sequence ID" value="KAK9509262.1"/>
    <property type="molecule type" value="Genomic_DNA"/>
</dbReference>
<evidence type="ECO:0008006" key="20">
    <source>
        <dbReference type="Google" id="ProtNLM"/>
    </source>
</evidence>
<keyword evidence="6 17" id="KW-0472">Membrane</keyword>
<proteinExistence type="inferred from homology"/>
<comment type="similarity">
    <text evidence="3">Belongs to the AIG1 family.</text>
</comment>
<reference evidence="18 19" key="1">
    <citation type="submission" date="2022-12" db="EMBL/GenBank/DDBJ databases">
        <title>Chromosome-level genome assembly of true bugs.</title>
        <authorList>
            <person name="Ma L."/>
            <person name="Li H."/>
        </authorList>
    </citation>
    <scope>NUCLEOTIDE SEQUENCE [LARGE SCALE GENOMIC DNA]</scope>
    <source>
        <strain evidence="18">Lab_2022b</strain>
    </source>
</reference>
<evidence type="ECO:0000256" key="9">
    <source>
        <dbReference type="ARBA" id="ARBA00047863"/>
    </source>
</evidence>
<evidence type="ECO:0000256" key="4">
    <source>
        <dbReference type="ARBA" id="ARBA00022692"/>
    </source>
</evidence>
<evidence type="ECO:0000256" key="10">
    <source>
        <dbReference type="ARBA" id="ARBA00048680"/>
    </source>
</evidence>
<feature type="transmembrane region" description="Helical" evidence="17">
    <location>
        <begin position="101"/>
        <end position="124"/>
    </location>
</feature>
<feature type="transmembrane region" description="Helical" evidence="17">
    <location>
        <begin position="18"/>
        <end position="39"/>
    </location>
</feature>
<comment type="catalytic activity">
    <reaction evidence="15">
        <text>13-(9Z-hexadecenoyloxy)-octadecanoate + H2O = 13-hydroxy-octadecanoate + (9Z)-hexadecenoate + H(+)</text>
        <dbReference type="Rhea" id="RHEA:52076"/>
        <dbReference type="ChEBI" id="CHEBI:15377"/>
        <dbReference type="ChEBI" id="CHEBI:15378"/>
        <dbReference type="ChEBI" id="CHEBI:32372"/>
        <dbReference type="ChEBI" id="CHEBI:136304"/>
        <dbReference type="ChEBI" id="CHEBI:136315"/>
    </reaction>
    <physiologicalReaction direction="left-to-right" evidence="15">
        <dbReference type="Rhea" id="RHEA:52077"/>
    </physiologicalReaction>
</comment>
<organism evidence="18 19">
    <name type="scientific">Rhynocoris fuscipes</name>
    <dbReference type="NCBI Taxonomy" id="488301"/>
    <lineage>
        <taxon>Eukaryota</taxon>
        <taxon>Metazoa</taxon>
        <taxon>Ecdysozoa</taxon>
        <taxon>Arthropoda</taxon>
        <taxon>Hexapoda</taxon>
        <taxon>Insecta</taxon>
        <taxon>Pterygota</taxon>
        <taxon>Neoptera</taxon>
        <taxon>Paraneoptera</taxon>
        <taxon>Hemiptera</taxon>
        <taxon>Heteroptera</taxon>
        <taxon>Panheteroptera</taxon>
        <taxon>Cimicomorpha</taxon>
        <taxon>Reduviidae</taxon>
        <taxon>Harpactorinae</taxon>
        <taxon>Harpactorini</taxon>
        <taxon>Rhynocoris</taxon>
    </lineage>
</organism>
<dbReference type="InterPro" id="IPR006838">
    <property type="entry name" value="ADTRP_AIG1"/>
</dbReference>
<name>A0AAW1DJY7_9HEMI</name>
<comment type="catalytic activity">
    <reaction evidence="13">
        <text>9-octadecanoyloxy-octadecanoate + H2O = 9-hydroxy-octadecanoate + octadecanoate + H(+)</text>
        <dbReference type="Rhea" id="RHEA:52096"/>
        <dbReference type="ChEBI" id="CHEBI:15377"/>
        <dbReference type="ChEBI" id="CHEBI:15378"/>
        <dbReference type="ChEBI" id="CHEBI:25629"/>
        <dbReference type="ChEBI" id="CHEBI:136286"/>
        <dbReference type="ChEBI" id="CHEBI:136373"/>
    </reaction>
    <physiologicalReaction direction="left-to-right" evidence="13">
        <dbReference type="Rhea" id="RHEA:52097"/>
    </physiologicalReaction>
</comment>
<comment type="caution">
    <text evidence="18">The sequence shown here is derived from an EMBL/GenBank/DDBJ whole genome shotgun (WGS) entry which is preliminary data.</text>
</comment>
<keyword evidence="4 17" id="KW-0812">Transmembrane</keyword>
<comment type="catalytic activity">
    <reaction evidence="10">
        <text>12-octadecanoyloxy-octadecanoate + H2O = 12-hydroxyoctadecanoate + octadecanoate + H(+)</text>
        <dbReference type="Rhea" id="RHEA:52080"/>
        <dbReference type="ChEBI" id="CHEBI:15377"/>
        <dbReference type="ChEBI" id="CHEBI:15378"/>
        <dbReference type="ChEBI" id="CHEBI:25629"/>
        <dbReference type="ChEBI" id="CHEBI:84201"/>
        <dbReference type="ChEBI" id="CHEBI:136330"/>
    </reaction>
    <physiologicalReaction direction="left-to-right" evidence="10">
        <dbReference type="Rhea" id="RHEA:52081"/>
    </physiologicalReaction>
</comment>
<feature type="transmembrane region" description="Helical" evidence="17">
    <location>
        <begin position="174"/>
        <end position="192"/>
    </location>
</feature>
<evidence type="ECO:0000256" key="1">
    <source>
        <dbReference type="ARBA" id="ARBA00000923"/>
    </source>
</evidence>
<evidence type="ECO:0000256" key="14">
    <source>
        <dbReference type="ARBA" id="ARBA00049296"/>
    </source>
</evidence>
<gene>
    <name evidence="18" type="ORF">O3M35_006614</name>
</gene>